<dbReference type="Proteomes" id="UP000826656">
    <property type="component" value="Unassembled WGS sequence"/>
</dbReference>
<gene>
    <name evidence="1" type="ORF">KY290_011047</name>
</gene>
<reference evidence="1 2" key="1">
    <citation type="journal article" date="2021" name="bioRxiv">
        <title>Chromosome-scale and haplotype-resolved genome assembly of a tetraploid potato cultivar.</title>
        <authorList>
            <person name="Sun H."/>
            <person name="Jiao W.-B."/>
            <person name="Krause K."/>
            <person name="Campoy J.A."/>
            <person name="Goel M."/>
            <person name="Folz-Donahue K."/>
            <person name="Kukat C."/>
            <person name="Huettel B."/>
            <person name="Schneeberger K."/>
        </authorList>
    </citation>
    <scope>NUCLEOTIDE SEQUENCE [LARGE SCALE GENOMIC DNA]</scope>
    <source>
        <strain evidence="1">SolTubOtavaFocal</strain>
        <tissue evidence="1">Leaves</tissue>
    </source>
</reference>
<comment type="caution">
    <text evidence="1">The sequence shown here is derived from an EMBL/GenBank/DDBJ whole genome shotgun (WGS) entry which is preliminary data.</text>
</comment>
<protein>
    <submittedName>
        <fullName evidence="1">Uncharacterized protein</fullName>
    </submittedName>
</protein>
<sequence length="106" mass="11988">MKQGRASEEAALFCEMETTSVRAPSSPKVPRSYREAMSHLANWRSIDDSQSSLCEHDQITKLYRMLLRKCHNADLVGDSPSSLGDPDLARPLSFLDHFWASYDVID</sequence>
<evidence type="ECO:0000313" key="1">
    <source>
        <dbReference type="EMBL" id="KAH0773910.1"/>
    </source>
</evidence>
<evidence type="ECO:0000313" key="2">
    <source>
        <dbReference type="Proteomes" id="UP000826656"/>
    </source>
</evidence>
<dbReference type="EMBL" id="JAIVGD010000005">
    <property type="protein sequence ID" value="KAH0773910.1"/>
    <property type="molecule type" value="Genomic_DNA"/>
</dbReference>
<proteinExistence type="predicted"/>
<organism evidence="1 2">
    <name type="scientific">Solanum tuberosum</name>
    <name type="common">Potato</name>
    <dbReference type="NCBI Taxonomy" id="4113"/>
    <lineage>
        <taxon>Eukaryota</taxon>
        <taxon>Viridiplantae</taxon>
        <taxon>Streptophyta</taxon>
        <taxon>Embryophyta</taxon>
        <taxon>Tracheophyta</taxon>
        <taxon>Spermatophyta</taxon>
        <taxon>Magnoliopsida</taxon>
        <taxon>eudicotyledons</taxon>
        <taxon>Gunneridae</taxon>
        <taxon>Pentapetalae</taxon>
        <taxon>asterids</taxon>
        <taxon>lamiids</taxon>
        <taxon>Solanales</taxon>
        <taxon>Solanaceae</taxon>
        <taxon>Solanoideae</taxon>
        <taxon>Solaneae</taxon>
        <taxon>Solanum</taxon>
    </lineage>
</organism>
<keyword evidence="2" id="KW-1185">Reference proteome</keyword>
<accession>A0ABQ7W1I8</accession>
<name>A0ABQ7W1I8_SOLTU</name>